<proteinExistence type="predicted"/>
<sequence>MYTDSIGPIGQDNRDPFGNKVGLAFQTIKCAGKYDVPGARNPAEWMDKPIVKAVWREIDALAIANPTVADQLSFLECLSLRSVVKNLKPDQIIIHTNVVDFWPLDSCNELVTNWTGIHLKYLPRRFTMKGQRIKWISHEVDIAKLSVLRHYGGLTLDFDVFIINGTEVRRLLNSAPCIICDENPKDRDGFKVNAGFFGCFHKELAQYPALIREQSYDADYKASKWVYNIGLKAMKILRKYPKTAVLVENICNNPAWDNISLASGRSGACTTWIYRCAWLNLVGLHLGVHCASLVNYPLRQDYTLGLNHRIAQIRKHQIAQQINKPWHDDKNVAKRENKERKKNEIGGHEAIANPSAGPFL</sequence>
<name>A0A1D1UPU3_RAMVA</name>
<gene>
    <name evidence="2" type="primary">RvY_02943-1</name>
    <name evidence="2" type="synonym">RvY_02943.1</name>
    <name evidence="2" type="ORF">RvY_02943</name>
</gene>
<organism evidence="2 3">
    <name type="scientific">Ramazzottius varieornatus</name>
    <name type="common">Water bear</name>
    <name type="synonym">Tardigrade</name>
    <dbReference type="NCBI Taxonomy" id="947166"/>
    <lineage>
        <taxon>Eukaryota</taxon>
        <taxon>Metazoa</taxon>
        <taxon>Ecdysozoa</taxon>
        <taxon>Tardigrada</taxon>
        <taxon>Eutardigrada</taxon>
        <taxon>Parachela</taxon>
        <taxon>Hypsibioidea</taxon>
        <taxon>Ramazzottiidae</taxon>
        <taxon>Ramazzottius</taxon>
    </lineage>
</organism>
<evidence type="ECO:0000313" key="3">
    <source>
        <dbReference type="Proteomes" id="UP000186922"/>
    </source>
</evidence>
<feature type="region of interest" description="Disordered" evidence="1">
    <location>
        <begin position="335"/>
        <end position="360"/>
    </location>
</feature>
<accession>A0A1D1UPU3</accession>
<dbReference type="AlphaFoldDB" id="A0A1D1UPU3"/>
<feature type="compositionally biased region" description="Basic and acidic residues" evidence="1">
    <location>
        <begin position="335"/>
        <end position="347"/>
    </location>
</feature>
<dbReference type="PANTHER" id="PTHR46830:SF2">
    <property type="entry name" value="ALPHA-1,4-N-ACETYLGLUCOSAMINYLTRANSFERASE"/>
    <property type="match status" value="1"/>
</dbReference>
<dbReference type="EMBL" id="BDGG01000001">
    <property type="protein sequence ID" value="GAU90540.1"/>
    <property type="molecule type" value="Genomic_DNA"/>
</dbReference>
<dbReference type="Proteomes" id="UP000186922">
    <property type="component" value="Unassembled WGS sequence"/>
</dbReference>
<comment type="caution">
    <text evidence="2">The sequence shown here is derived from an EMBL/GenBank/DDBJ whole genome shotgun (WGS) entry which is preliminary data.</text>
</comment>
<dbReference type="PANTHER" id="PTHR46830">
    <property type="entry name" value="TRANSFERASE, PUTATIVE-RELATED"/>
    <property type="match status" value="1"/>
</dbReference>
<evidence type="ECO:0000313" key="2">
    <source>
        <dbReference type="EMBL" id="GAU90540.1"/>
    </source>
</evidence>
<dbReference type="OrthoDB" id="409543at2759"/>
<protein>
    <recommendedName>
        <fullName evidence="4">Alpha-1,4-N-acetylglucosaminyltransferase</fullName>
    </recommendedName>
</protein>
<reference evidence="2 3" key="1">
    <citation type="journal article" date="2016" name="Nat. Commun.">
        <title>Extremotolerant tardigrade genome and improved radiotolerance of human cultured cells by tardigrade-unique protein.</title>
        <authorList>
            <person name="Hashimoto T."/>
            <person name="Horikawa D.D."/>
            <person name="Saito Y."/>
            <person name="Kuwahara H."/>
            <person name="Kozuka-Hata H."/>
            <person name="Shin-I T."/>
            <person name="Minakuchi Y."/>
            <person name="Ohishi K."/>
            <person name="Motoyama A."/>
            <person name="Aizu T."/>
            <person name="Enomoto A."/>
            <person name="Kondo K."/>
            <person name="Tanaka S."/>
            <person name="Hara Y."/>
            <person name="Koshikawa S."/>
            <person name="Sagara H."/>
            <person name="Miura T."/>
            <person name="Yokobori S."/>
            <person name="Miyagawa K."/>
            <person name="Suzuki Y."/>
            <person name="Kubo T."/>
            <person name="Oyama M."/>
            <person name="Kohara Y."/>
            <person name="Fujiyama A."/>
            <person name="Arakawa K."/>
            <person name="Katayama T."/>
            <person name="Toyoda A."/>
            <person name="Kunieda T."/>
        </authorList>
    </citation>
    <scope>NUCLEOTIDE SEQUENCE [LARGE SCALE GENOMIC DNA]</scope>
    <source>
        <strain evidence="2 3">YOKOZUNA-1</strain>
    </source>
</reference>
<evidence type="ECO:0008006" key="4">
    <source>
        <dbReference type="Google" id="ProtNLM"/>
    </source>
</evidence>
<evidence type="ECO:0000256" key="1">
    <source>
        <dbReference type="SAM" id="MobiDB-lite"/>
    </source>
</evidence>
<keyword evidence="3" id="KW-1185">Reference proteome</keyword>